<proteinExistence type="predicted"/>
<evidence type="ECO:0000313" key="2">
    <source>
        <dbReference type="EMBL" id="KAL3316672.1"/>
    </source>
</evidence>
<keyword evidence="3" id="KW-1185">Reference proteome</keyword>
<reference evidence="2 3" key="1">
    <citation type="submission" date="2024-11" db="EMBL/GenBank/DDBJ databases">
        <title>Adaptive evolution of stress response genes in parasites aligns with host niche diversity.</title>
        <authorList>
            <person name="Hahn C."/>
            <person name="Resl P."/>
        </authorList>
    </citation>
    <scope>NUCLEOTIDE SEQUENCE [LARGE SCALE GENOMIC DNA]</scope>
    <source>
        <strain evidence="2">EGGRZ-B1_66</strain>
        <tissue evidence="2">Body</tissue>
    </source>
</reference>
<dbReference type="EMBL" id="JBJKFK010000501">
    <property type="protein sequence ID" value="KAL3316672.1"/>
    <property type="molecule type" value="Genomic_DNA"/>
</dbReference>
<gene>
    <name evidence="2" type="ORF">Ciccas_004676</name>
</gene>
<feature type="region of interest" description="Disordered" evidence="1">
    <location>
        <begin position="211"/>
        <end position="230"/>
    </location>
</feature>
<dbReference type="Proteomes" id="UP001626550">
    <property type="component" value="Unassembled WGS sequence"/>
</dbReference>
<organism evidence="2 3">
    <name type="scientific">Cichlidogyrus casuarinus</name>
    <dbReference type="NCBI Taxonomy" id="1844966"/>
    <lineage>
        <taxon>Eukaryota</taxon>
        <taxon>Metazoa</taxon>
        <taxon>Spiralia</taxon>
        <taxon>Lophotrochozoa</taxon>
        <taxon>Platyhelminthes</taxon>
        <taxon>Monogenea</taxon>
        <taxon>Monopisthocotylea</taxon>
        <taxon>Dactylogyridea</taxon>
        <taxon>Ancyrocephalidae</taxon>
        <taxon>Cichlidogyrus</taxon>
    </lineage>
</organism>
<comment type="caution">
    <text evidence="2">The sequence shown here is derived from an EMBL/GenBank/DDBJ whole genome shotgun (WGS) entry which is preliminary data.</text>
</comment>
<feature type="compositionally biased region" description="Polar residues" evidence="1">
    <location>
        <begin position="211"/>
        <end position="228"/>
    </location>
</feature>
<dbReference type="AlphaFoldDB" id="A0ABD2QBS3"/>
<protein>
    <submittedName>
        <fullName evidence="2">Uncharacterized protein</fullName>
    </submittedName>
</protein>
<evidence type="ECO:0000313" key="3">
    <source>
        <dbReference type="Proteomes" id="UP001626550"/>
    </source>
</evidence>
<evidence type="ECO:0000256" key="1">
    <source>
        <dbReference type="SAM" id="MobiDB-lite"/>
    </source>
</evidence>
<sequence length="248" mass="26438">MSGRVNGYFNLPVNDFDQINSNGHTTATSGLTTSISDSNGFATPPQNSQPMFGSFYQMSYDSGYSSASGEIHSSGLFTSTTTGRFGSYASATEPNGYPHSPPDRLATRAELQALSNLGVTEENSSYFSIIGMQGQQNCNMCQLNHRNSSYSGCSCSCHGCPGDTKSPLKPSNSFVSMAHNPFPSLTNSSSNSTSTIANGSSRFGSSVFETMQQEGHQSDNSSPNTSMEMSGDVRSVNLLLHDQKPLFT</sequence>
<name>A0ABD2QBS3_9PLAT</name>
<accession>A0ABD2QBS3</accession>